<reference evidence="1 2" key="1">
    <citation type="journal article" date="2002" name="Proc. Natl. Acad. Sci. U.S.A.">
        <title>The complete genome sequence of Chlorobium tepidum TLS, a photosynthetic, anaerobic, green-sulfur bacterium.</title>
        <authorList>
            <person name="Eisen J.A."/>
            <person name="Nelson K.E."/>
            <person name="Paulsen I.T."/>
            <person name="Heidelberg J.F."/>
            <person name="Wu M."/>
            <person name="Dodson R.J."/>
            <person name="Deboy R."/>
            <person name="Gwinn M.L."/>
            <person name="Nelson W.C."/>
            <person name="Haft D.H."/>
            <person name="Hickey E.K."/>
            <person name="Peterson J.D."/>
            <person name="Durkin A.S."/>
            <person name="Kolonay J.L."/>
            <person name="Yang F."/>
            <person name="Holt I."/>
            <person name="Umayam L.A."/>
            <person name="Mason T."/>
            <person name="Brenner M."/>
            <person name="Shea T.P."/>
            <person name="Parksey D."/>
            <person name="Nierman W.C."/>
            <person name="Feldblyum T.V."/>
            <person name="Hansen C.L."/>
            <person name="Craven M.B."/>
            <person name="Radune D."/>
            <person name="Vamathevan J."/>
            <person name="Khouri H."/>
            <person name="White O."/>
            <person name="Gruber T.M."/>
            <person name="Ketchum K.A."/>
            <person name="Venter J.C."/>
            <person name="Tettelin H."/>
            <person name="Bryant D.A."/>
            <person name="Fraser C.M."/>
        </authorList>
    </citation>
    <scope>NUCLEOTIDE SEQUENCE [LARGE SCALE GENOMIC DNA]</scope>
    <source>
        <strain evidence="2">ATCC 49652 / DSM 12025 / NBRC 103806 / TLS</strain>
    </source>
</reference>
<dbReference type="KEGG" id="cte:CT1872"/>
<evidence type="ECO:0000313" key="1">
    <source>
        <dbReference type="EMBL" id="AAM73091.1"/>
    </source>
</evidence>
<protein>
    <submittedName>
        <fullName evidence="1">Uncharacterized protein</fullName>
    </submittedName>
</protein>
<evidence type="ECO:0000313" key="2">
    <source>
        <dbReference type="Proteomes" id="UP000001007"/>
    </source>
</evidence>
<sequence>MPLTELLNLFIRDGHVSILNATHEILRRTIFLIKMRFRIVQSAERSFFPVFPLDRYFAYPMEWLS</sequence>
<dbReference type="EnsemblBacteria" id="AAM73091">
    <property type="protein sequence ID" value="AAM73091"/>
    <property type="gene ID" value="CT1872"/>
</dbReference>
<name>Q8KBB7_CHLTE</name>
<dbReference type="HOGENOM" id="CLU_2841836_0_0_10"/>
<dbReference type="EMBL" id="AE006470">
    <property type="protein sequence ID" value="AAM73091.1"/>
    <property type="molecule type" value="Genomic_DNA"/>
</dbReference>
<organism evidence="1 2">
    <name type="scientific">Chlorobaculum tepidum (strain ATCC 49652 / DSM 12025 / NBRC 103806 / TLS)</name>
    <name type="common">Chlorobium tepidum</name>
    <dbReference type="NCBI Taxonomy" id="194439"/>
    <lineage>
        <taxon>Bacteria</taxon>
        <taxon>Pseudomonadati</taxon>
        <taxon>Chlorobiota</taxon>
        <taxon>Chlorobiia</taxon>
        <taxon>Chlorobiales</taxon>
        <taxon>Chlorobiaceae</taxon>
        <taxon>Chlorobaculum</taxon>
    </lineage>
</organism>
<keyword evidence="2" id="KW-1185">Reference proteome</keyword>
<proteinExistence type="predicted"/>
<accession>Q8KBB7</accession>
<gene>
    <name evidence="1" type="ordered locus">CT1872</name>
</gene>
<dbReference type="Proteomes" id="UP000001007">
    <property type="component" value="Chromosome"/>
</dbReference>
<dbReference type="AlphaFoldDB" id="Q8KBB7"/>